<dbReference type="Proteomes" id="UP001732720">
    <property type="component" value="Chromosome 13"/>
</dbReference>
<proteinExistence type="predicted"/>
<name>A0AC58KV48_CASCN</name>
<reference evidence="2" key="1">
    <citation type="submission" date="2025-08" db="UniProtKB">
        <authorList>
            <consortium name="RefSeq"/>
        </authorList>
    </citation>
    <scope>IDENTIFICATION</scope>
</reference>
<sequence>MKTLFLTVVLLGLVAALQAQGPLFANSEKLNLEGTWYVKAMVTTKNLTERKVPWEAFPVTLTALEGGKFEVTNTIMYNGQCRKKKVLMQKTEEPGKYTDLKGKKILYIEELPEMNHTIFYCECQHHRKTFYVAKLMGRSPEENPQALEEFKKFVLRKGLPQDGIFVPKQKMDKHSFQSPQLSLVFSSFQEQGSIMEPLRNWKVKGSRGYPVLSGCLHVNERPPQAGCQSGSRETGPDSWSLV</sequence>
<accession>A0AC58KV48</accession>
<organism evidence="1 2">
    <name type="scientific">Castor canadensis</name>
    <name type="common">American beaver</name>
    <dbReference type="NCBI Taxonomy" id="51338"/>
    <lineage>
        <taxon>Eukaryota</taxon>
        <taxon>Metazoa</taxon>
        <taxon>Chordata</taxon>
        <taxon>Craniata</taxon>
        <taxon>Vertebrata</taxon>
        <taxon>Euteleostomi</taxon>
        <taxon>Mammalia</taxon>
        <taxon>Eutheria</taxon>
        <taxon>Euarchontoglires</taxon>
        <taxon>Glires</taxon>
        <taxon>Rodentia</taxon>
        <taxon>Castorimorpha</taxon>
        <taxon>Castoridae</taxon>
        <taxon>Castor</taxon>
    </lineage>
</organism>
<keyword evidence="1" id="KW-1185">Reference proteome</keyword>
<evidence type="ECO:0000313" key="1">
    <source>
        <dbReference type="Proteomes" id="UP001732720"/>
    </source>
</evidence>
<evidence type="ECO:0000313" key="2">
    <source>
        <dbReference type="RefSeq" id="XP_073908760.1"/>
    </source>
</evidence>
<gene>
    <name evidence="2" type="primary">Obp2a</name>
</gene>
<dbReference type="RefSeq" id="XP_073908760.1">
    <property type="nucleotide sequence ID" value="XM_074052659.1"/>
</dbReference>
<protein>
    <submittedName>
        <fullName evidence="2">Odorant-binding protein 2a</fullName>
    </submittedName>
</protein>